<proteinExistence type="predicted"/>
<reference evidence="4" key="1">
    <citation type="journal article" date="2019" name="Int. J. Syst. Evol. Microbiol.">
        <title>The Global Catalogue of Microorganisms (GCM) 10K type strain sequencing project: providing services to taxonomists for standard genome sequencing and annotation.</title>
        <authorList>
            <consortium name="The Broad Institute Genomics Platform"/>
            <consortium name="The Broad Institute Genome Sequencing Center for Infectious Disease"/>
            <person name="Wu L."/>
            <person name="Ma J."/>
        </authorList>
    </citation>
    <scope>NUCLEOTIDE SEQUENCE [LARGE SCALE GENOMIC DNA]</scope>
    <source>
        <strain evidence="4">CGMCC 1.10106</strain>
    </source>
</reference>
<accession>A0ABQ1GXV1</accession>
<feature type="domain" description="HTH tetR-type" evidence="2">
    <location>
        <begin position="22"/>
        <end position="66"/>
    </location>
</feature>
<sequence>MADLPDTPADSEVDGKTKMILVAEALFAEGGINGVSMREIASKAGQGNHYAVQYHFGSREGLVEAIFDYRMDQMERMRERMLAAAEAKGRLDDARTLLDMVYLPQLELPDGDGHRSYAGFLSQYLMRSHSHRFGDFGGGGHPHLARVFELLRKRLSYLPEDVAQRRLVTASFMFLAILARYETFEDSAPNEESFEAALDDTIEQIVSCVCAPLRLTTGG</sequence>
<dbReference type="PANTHER" id="PTHR30055:SF223">
    <property type="entry name" value="HTH-TYPE TRANSCRIPTIONAL REGULATOR UIDR"/>
    <property type="match status" value="1"/>
</dbReference>
<evidence type="ECO:0000313" key="3">
    <source>
        <dbReference type="EMBL" id="GGA52064.1"/>
    </source>
</evidence>
<name>A0ABQ1GXV1_9SPHN</name>
<dbReference type="SUPFAM" id="SSF46689">
    <property type="entry name" value="Homeodomain-like"/>
    <property type="match status" value="1"/>
</dbReference>
<evidence type="ECO:0000313" key="4">
    <source>
        <dbReference type="Proteomes" id="UP000618591"/>
    </source>
</evidence>
<dbReference type="Pfam" id="PF00440">
    <property type="entry name" value="TetR_N"/>
    <property type="match status" value="1"/>
</dbReference>
<organism evidence="3 4">
    <name type="scientific">Sphingomonas psychrolutea</name>
    <dbReference type="NCBI Taxonomy" id="1259676"/>
    <lineage>
        <taxon>Bacteria</taxon>
        <taxon>Pseudomonadati</taxon>
        <taxon>Pseudomonadota</taxon>
        <taxon>Alphaproteobacteria</taxon>
        <taxon>Sphingomonadales</taxon>
        <taxon>Sphingomonadaceae</taxon>
        <taxon>Sphingomonas</taxon>
    </lineage>
</organism>
<dbReference type="EMBL" id="BMDW01000013">
    <property type="protein sequence ID" value="GGA52064.1"/>
    <property type="molecule type" value="Genomic_DNA"/>
</dbReference>
<dbReference type="Gene3D" id="1.10.357.10">
    <property type="entry name" value="Tetracycline Repressor, domain 2"/>
    <property type="match status" value="1"/>
</dbReference>
<dbReference type="InterPro" id="IPR009057">
    <property type="entry name" value="Homeodomain-like_sf"/>
</dbReference>
<evidence type="ECO:0000256" key="1">
    <source>
        <dbReference type="ARBA" id="ARBA00023125"/>
    </source>
</evidence>
<dbReference type="Proteomes" id="UP000618591">
    <property type="component" value="Unassembled WGS sequence"/>
</dbReference>
<keyword evidence="1" id="KW-0238">DNA-binding</keyword>
<comment type="caution">
    <text evidence="3">The sequence shown here is derived from an EMBL/GenBank/DDBJ whole genome shotgun (WGS) entry which is preliminary data.</text>
</comment>
<keyword evidence="4" id="KW-1185">Reference proteome</keyword>
<protein>
    <submittedName>
        <fullName evidence="3">TetR family transcriptional regulator</fullName>
    </submittedName>
</protein>
<dbReference type="RefSeq" id="WP_229733067.1">
    <property type="nucleotide sequence ID" value="NZ_BMDW01000013.1"/>
</dbReference>
<dbReference type="InterPro" id="IPR001647">
    <property type="entry name" value="HTH_TetR"/>
</dbReference>
<dbReference type="PANTHER" id="PTHR30055">
    <property type="entry name" value="HTH-TYPE TRANSCRIPTIONAL REGULATOR RUTR"/>
    <property type="match status" value="1"/>
</dbReference>
<evidence type="ECO:0000259" key="2">
    <source>
        <dbReference type="Pfam" id="PF00440"/>
    </source>
</evidence>
<gene>
    <name evidence="3" type="ORF">GCM10011395_23030</name>
</gene>
<dbReference type="InterPro" id="IPR050109">
    <property type="entry name" value="HTH-type_TetR-like_transc_reg"/>
</dbReference>